<protein>
    <recommendedName>
        <fullName evidence="3">Proline iminopeptidase</fullName>
    </recommendedName>
</protein>
<name>A0A8J2YD71_9BACL</name>
<gene>
    <name evidence="1" type="ORF">GCM10011571_15910</name>
</gene>
<evidence type="ECO:0000313" key="2">
    <source>
        <dbReference type="Proteomes" id="UP000625210"/>
    </source>
</evidence>
<evidence type="ECO:0008006" key="3">
    <source>
        <dbReference type="Google" id="ProtNLM"/>
    </source>
</evidence>
<evidence type="ECO:0000313" key="1">
    <source>
        <dbReference type="EMBL" id="GGE15190.1"/>
    </source>
</evidence>
<reference evidence="1" key="2">
    <citation type="submission" date="2020-09" db="EMBL/GenBank/DDBJ databases">
        <authorList>
            <person name="Sun Q."/>
            <person name="Zhou Y."/>
        </authorList>
    </citation>
    <scope>NUCLEOTIDE SEQUENCE</scope>
    <source>
        <strain evidence="1">CGMCC 1.15179</strain>
    </source>
</reference>
<dbReference type="EMBL" id="BMHQ01000005">
    <property type="protein sequence ID" value="GGE15190.1"/>
    <property type="molecule type" value="Genomic_DNA"/>
</dbReference>
<reference evidence="1" key="1">
    <citation type="journal article" date="2014" name="Int. J. Syst. Evol. Microbiol.">
        <title>Complete genome sequence of Corynebacterium casei LMG S-19264T (=DSM 44701T), isolated from a smear-ripened cheese.</title>
        <authorList>
            <consortium name="US DOE Joint Genome Institute (JGI-PGF)"/>
            <person name="Walter F."/>
            <person name="Albersmeier A."/>
            <person name="Kalinowski J."/>
            <person name="Ruckert C."/>
        </authorList>
    </citation>
    <scope>NUCLEOTIDE SEQUENCE</scope>
    <source>
        <strain evidence="1">CGMCC 1.15179</strain>
    </source>
</reference>
<comment type="caution">
    <text evidence="1">The sequence shown here is derived from an EMBL/GenBank/DDBJ whole genome shotgun (WGS) entry which is preliminary data.</text>
</comment>
<organism evidence="1 2">
    <name type="scientific">Marinithermofilum abyssi</name>
    <dbReference type="NCBI Taxonomy" id="1571185"/>
    <lineage>
        <taxon>Bacteria</taxon>
        <taxon>Bacillati</taxon>
        <taxon>Bacillota</taxon>
        <taxon>Bacilli</taxon>
        <taxon>Bacillales</taxon>
        <taxon>Thermoactinomycetaceae</taxon>
        <taxon>Marinithermofilum</taxon>
    </lineage>
</organism>
<proteinExistence type="predicted"/>
<dbReference type="InterPro" id="IPR029058">
    <property type="entry name" value="AB_hydrolase_fold"/>
</dbReference>
<dbReference type="Proteomes" id="UP000625210">
    <property type="component" value="Unassembled WGS sequence"/>
</dbReference>
<dbReference type="AlphaFoldDB" id="A0A8J2YD71"/>
<sequence length="69" mass="7871">MDVYTGYRKVKGLDIFVKKLGSGKAIVFLHGGPGDEHRYFLPHVTPLANDFTLIFYVRACCINQNKKRL</sequence>
<keyword evidence="2" id="KW-1185">Reference proteome</keyword>
<accession>A0A8J2YD71</accession>
<dbReference type="SUPFAM" id="SSF53474">
    <property type="entry name" value="alpha/beta-Hydrolases"/>
    <property type="match status" value="1"/>
</dbReference>
<dbReference type="Gene3D" id="3.40.50.1820">
    <property type="entry name" value="alpha/beta hydrolase"/>
    <property type="match status" value="1"/>
</dbReference>